<sequence length="484" mass="55493">MDIACCHCGALHWFEERVVSRSRHELPAFSLCCDHGQVSLPMPPDPPAFLKYLFSSSDLQATEFRTHIRQYNASLAFTSLGVALDQSINAGGRAQPIIRIHGEICHHHGSLLPEDGRTPAYAQLYIYDPQYALDQRMRRNTNLRRDTMESLQQLISTSHPYAGLYKPAYQILTEYAHVPDVSIRLSLKPSRDLRRYNLPTANELAVIMPGDGSDVNAGRDIVLRLNGGGLQRINDGHPAYACLHYVLFHPHGEHGWHYNLRMNQLDRENPRRLSQTDYYAYQLQMRRGQFPIILRGGHLFQQWLVDMWASAEQNRLNYLRLHQDDIRASLYSGIVDAVHDHAEDLDFSNLGRRIILPSSFTGGPCHMQQCTQDALALAHYFRKIDIFMTVTCNPQWKEITRELLPGQTATDRPELVAWVFEMKKKAILKDVLKTGVFGRVVAHVYSIEFQKRGLPHMHLLIFLDDPYTLRSAADIDTRCLLWLC</sequence>
<name>A0A0D0ATJ9_9AGAM</name>
<keyword evidence="3" id="KW-1185">Reference proteome</keyword>
<dbReference type="OrthoDB" id="2272314at2759"/>
<dbReference type="InParanoid" id="A0A0D0ATJ9"/>
<evidence type="ECO:0000313" key="2">
    <source>
        <dbReference type="EMBL" id="KIK37587.1"/>
    </source>
</evidence>
<evidence type="ECO:0000313" key="3">
    <source>
        <dbReference type="Proteomes" id="UP000054485"/>
    </source>
</evidence>
<dbReference type="STRING" id="930992.A0A0D0ATJ9"/>
<dbReference type="PANTHER" id="PTHR45786:SF74">
    <property type="entry name" value="ATP-DEPENDENT DNA HELICASE"/>
    <property type="match status" value="1"/>
</dbReference>
<gene>
    <name evidence="2" type="ORF">CY34DRAFT_25959</name>
</gene>
<dbReference type="AlphaFoldDB" id="A0A0D0ATJ9"/>
<protein>
    <recommendedName>
        <fullName evidence="1">Helitron helicase-like domain-containing protein</fullName>
    </recommendedName>
</protein>
<feature type="domain" description="Helitron helicase-like" evidence="1">
    <location>
        <begin position="278"/>
        <end position="461"/>
    </location>
</feature>
<organism evidence="2 3">
    <name type="scientific">Suillus luteus UH-Slu-Lm8-n1</name>
    <dbReference type="NCBI Taxonomy" id="930992"/>
    <lineage>
        <taxon>Eukaryota</taxon>
        <taxon>Fungi</taxon>
        <taxon>Dikarya</taxon>
        <taxon>Basidiomycota</taxon>
        <taxon>Agaricomycotina</taxon>
        <taxon>Agaricomycetes</taxon>
        <taxon>Agaricomycetidae</taxon>
        <taxon>Boletales</taxon>
        <taxon>Suillineae</taxon>
        <taxon>Suillaceae</taxon>
        <taxon>Suillus</taxon>
    </lineage>
</organism>
<dbReference type="InterPro" id="IPR025476">
    <property type="entry name" value="Helitron_helicase-like"/>
</dbReference>
<dbReference type="EMBL" id="KN835441">
    <property type="protein sequence ID" value="KIK37587.1"/>
    <property type="molecule type" value="Genomic_DNA"/>
</dbReference>
<dbReference type="Pfam" id="PF14214">
    <property type="entry name" value="Helitron_like_N"/>
    <property type="match status" value="1"/>
</dbReference>
<reference evidence="3" key="2">
    <citation type="submission" date="2015-01" db="EMBL/GenBank/DDBJ databases">
        <title>Evolutionary Origins and Diversification of the Mycorrhizal Mutualists.</title>
        <authorList>
            <consortium name="DOE Joint Genome Institute"/>
            <consortium name="Mycorrhizal Genomics Consortium"/>
            <person name="Kohler A."/>
            <person name="Kuo A."/>
            <person name="Nagy L.G."/>
            <person name="Floudas D."/>
            <person name="Copeland A."/>
            <person name="Barry K.W."/>
            <person name="Cichocki N."/>
            <person name="Veneault-Fourrey C."/>
            <person name="LaButti K."/>
            <person name="Lindquist E.A."/>
            <person name="Lipzen A."/>
            <person name="Lundell T."/>
            <person name="Morin E."/>
            <person name="Murat C."/>
            <person name="Riley R."/>
            <person name="Ohm R."/>
            <person name="Sun H."/>
            <person name="Tunlid A."/>
            <person name="Henrissat B."/>
            <person name="Grigoriev I.V."/>
            <person name="Hibbett D.S."/>
            <person name="Martin F."/>
        </authorList>
    </citation>
    <scope>NUCLEOTIDE SEQUENCE [LARGE SCALE GENOMIC DNA]</scope>
    <source>
        <strain evidence="3">UH-Slu-Lm8-n1</strain>
    </source>
</reference>
<evidence type="ECO:0000259" key="1">
    <source>
        <dbReference type="Pfam" id="PF14214"/>
    </source>
</evidence>
<reference evidence="2 3" key="1">
    <citation type="submission" date="2014-04" db="EMBL/GenBank/DDBJ databases">
        <authorList>
            <consortium name="DOE Joint Genome Institute"/>
            <person name="Kuo A."/>
            <person name="Ruytinx J."/>
            <person name="Rineau F."/>
            <person name="Colpaert J."/>
            <person name="Kohler A."/>
            <person name="Nagy L.G."/>
            <person name="Floudas D."/>
            <person name="Copeland A."/>
            <person name="Barry K.W."/>
            <person name="Cichocki N."/>
            <person name="Veneault-Fourrey C."/>
            <person name="LaButti K."/>
            <person name="Lindquist E.A."/>
            <person name="Lipzen A."/>
            <person name="Lundell T."/>
            <person name="Morin E."/>
            <person name="Murat C."/>
            <person name="Sun H."/>
            <person name="Tunlid A."/>
            <person name="Henrissat B."/>
            <person name="Grigoriev I.V."/>
            <person name="Hibbett D.S."/>
            <person name="Martin F."/>
            <person name="Nordberg H.P."/>
            <person name="Cantor M.N."/>
            <person name="Hua S.X."/>
        </authorList>
    </citation>
    <scope>NUCLEOTIDE SEQUENCE [LARGE SCALE GENOMIC DNA]</scope>
    <source>
        <strain evidence="2 3">UH-Slu-Lm8-n1</strain>
    </source>
</reference>
<dbReference type="PANTHER" id="PTHR45786">
    <property type="entry name" value="DNA BINDING PROTEIN-LIKE"/>
    <property type="match status" value="1"/>
</dbReference>
<dbReference type="Proteomes" id="UP000054485">
    <property type="component" value="Unassembled WGS sequence"/>
</dbReference>
<proteinExistence type="predicted"/>
<accession>A0A0D0ATJ9</accession>
<dbReference type="HOGENOM" id="CLU_001324_5_7_1"/>